<dbReference type="Proteomes" id="UP000784880">
    <property type="component" value="Unassembled WGS sequence"/>
</dbReference>
<protein>
    <submittedName>
        <fullName evidence="2">Uncharacterized protein</fullName>
    </submittedName>
</protein>
<reference evidence="2 3" key="1">
    <citation type="submission" date="2021-06" db="EMBL/GenBank/DDBJ databases">
        <title>Bacillus sp. RD4P76, an endophyte from a halophyte.</title>
        <authorList>
            <person name="Sun J.-Q."/>
        </authorList>
    </citation>
    <scope>NUCLEOTIDE SEQUENCE [LARGE SCALE GENOMIC DNA]</scope>
    <source>
        <strain evidence="2 3">CGMCC 1.15917</strain>
    </source>
</reference>
<dbReference type="RefSeq" id="WP_217068390.1">
    <property type="nucleotide sequence ID" value="NZ_JAHQCS010000162.1"/>
</dbReference>
<evidence type="ECO:0000313" key="3">
    <source>
        <dbReference type="Proteomes" id="UP000784880"/>
    </source>
</evidence>
<name>A0ABS6JK96_9BACI</name>
<keyword evidence="1" id="KW-1133">Transmembrane helix</keyword>
<accession>A0ABS6JK96</accession>
<keyword evidence="1" id="KW-0812">Transmembrane</keyword>
<organism evidence="2 3">
    <name type="scientific">Evansella tamaricis</name>
    <dbReference type="NCBI Taxonomy" id="2069301"/>
    <lineage>
        <taxon>Bacteria</taxon>
        <taxon>Bacillati</taxon>
        <taxon>Bacillota</taxon>
        <taxon>Bacilli</taxon>
        <taxon>Bacillales</taxon>
        <taxon>Bacillaceae</taxon>
        <taxon>Evansella</taxon>
    </lineage>
</organism>
<evidence type="ECO:0000256" key="1">
    <source>
        <dbReference type="SAM" id="Phobius"/>
    </source>
</evidence>
<comment type="caution">
    <text evidence="2">The sequence shown here is derived from an EMBL/GenBank/DDBJ whole genome shotgun (WGS) entry which is preliminary data.</text>
</comment>
<evidence type="ECO:0000313" key="2">
    <source>
        <dbReference type="EMBL" id="MBU9714081.1"/>
    </source>
</evidence>
<dbReference type="EMBL" id="JAHQCS010000162">
    <property type="protein sequence ID" value="MBU9714081.1"/>
    <property type="molecule type" value="Genomic_DNA"/>
</dbReference>
<keyword evidence="1" id="KW-0472">Membrane</keyword>
<feature type="transmembrane region" description="Helical" evidence="1">
    <location>
        <begin position="32"/>
        <end position="49"/>
    </location>
</feature>
<sequence>MPSILWTIAWILVAARCGVRFIHLLNSGSKDLLEILFNMSVVIIALGFLI</sequence>
<gene>
    <name evidence="2" type="ORF">KS419_20300</name>
</gene>
<keyword evidence="3" id="KW-1185">Reference proteome</keyword>
<proteinExistence type="predicted"/>